<feature type="signal peptide" evidence="1">
    <location>
        <begin position="1"/>
        <end position="19"/>
    </location>
</feature>
<reference evidence="2 3" key="1">
    <citation type="journal article" date="2018" name="Mycol. Prog.">
        <title>Coniella lustricola, a new species from submerged detritus.</title>
        <authorList>
            <person name="Raudabaugh D.B."/>
            <person name="Iturriaga T."/>
            <person name="Carver A."/>
            <person name="Mondo S."/>
            <person name="Pangilinan J."/>
            <person name="Lipzen A."/>
            <person name="He G."/>
            <person name="Amirebrahimi M."/>
            <person name="Grigoriev I.V."/>
            <person name="Miller A.N."/>
        </authorList>
    </citation>
    <scope>NUCLEOTIDE SEQUENCE [LARGE SCALE GENOMIC DNA]</scope>
    <source>
        <strain evidence="2 3">B22-T-1</strain>
    </source>
</reference>
<proteinExistence type="predicted"/>
<name>A0A2T3A0H1_9PEZI</name>
<dbReference type="InParanoid" id="A0A2T3A0H1"/>
<accession>A0A2T3A0H1</accession>
<dbReference type="Proteomes" id="UP000241462">
    <property type="component" value="Unassembled WGS sequence"/>
</dbReference>
<dbReference type="EMBL" id="KZ678526">
    <property type="protein sequence ID" value="PSR80556.1"/>
    <property type="molecule type" value="Genomic_DNA"/>
</dbReference>
<sequence length="191" mass="20057">MSGEASAPALFLLFAQALASAVFSLPVIVNLACLVRSCQSSIVGPVASLSASPGCSSSPQHKPLFSGRNSVSLRQDQATLQAVSGGFQTRSRVEPGRPIAARTASLANEAACRACCTPCERALGRQIRAQVAIRCIARRHGPGGFWGLESVMGIVLWRSGLYRAGLLPSTLEPPHVVQQHSAGWCCVYKAA</sequence>
<evidence type="ECO:0000313" key="2">
    <source>
        <dbReference type="EMBL" id="PSR80556.1"/>
    </source>
</evidence>
<gene>
    <name evidence="2" type="ORF">BD289DRAFT_62096</name>
</gene>
<keyword evidence="3" id="KW-1185">Reference proteome</keyword>
<organism evidence="2 3">
    <name type="scientific">Coniella lustricola</name>
    <dbReference type="NCBI Taxonomy" id="2025994"/>
    <lineage>
        <taxon>Eukaryota</taxon>
        <taxon>Fungi</taxon>
        <taxon>Dikarya</taxon>
        <taxon>Ascomycota</taxon>
        <taxon>Pezizomycotina</taxon>
        <taxon>Sordariomycetes</taxon>
        <taxon>Sordariomycetidae</taxon>
        <taxon>Diaporthales</taxon>
        <taxon>Schizoparmaceae</taxon>
        <taxon>Coniella</taxon>
    </lineage>
</organism>
<dbReference type="AlphaFoldDB" id="A0A2T3A0H1"/>
<evidence type="ECO:0000313" key="3">
    <source>
        <dbReference type="Proteomes" id="UP000241462"/>
    </source>
</evidence>
<keyword evidence="1" id="KW-0732">Signal</keyword>
<feature type="chain" id="PRO_5015587361" description="Secreted protein" evidence="1">
    <location>
        <begin position="20"/>
        <end position="191"/>
    </location>
</feature>
<evidence type="ECO:0008006" key="4">
    <source>
        <dbReference type="Google" id="ProtNLM"/>
    </source>
</evidence>
<protein>
    <recommendedName>
        <fullName evidence="4">Secreted protein</fullName>
    </recommendedName>
</protein>
<evidence type="ECO:0000256" key="1">
    <source>
        <dbReference type="SAM" id="SignalP"/>
    </source>
</evidence>